<dbReference type="GO" id="GO:0016787">
    <property type="term" value="F:hydrolase activity"/>
    <property type="evidence" value="ECO:0007669"/>
    <property type="project" value="UniProtKB-KW"/>
</dbReference>
<evidence type="ECO:0000313" key="7">
    <source>
        <dbReference type="Proteomes" id="UP000217265"/>
    </source>
</evidence>
<proteinExistence type="inferred from homology"/>
<evidence type="ECO:0000313" key="6">
    <source>
        <dbReference type="EMBL" id="ATC62828.1"/>
    </source>
</evidence>
<dbReference type="SUPFAM" id="SSF56300">
    <property type="entry name" value="Metallo-dependent phosphatases"/>
    <property type="match status" value="1"/>
</dbReference>
<keyword evidence="2" id="KW-0378">Hydrolase</keyword>
<evidence type="ECO:0000256" key="3">
    <source>
        <dbReference type="ARBA" id="ARBA00023004"/>
    </source>
</evidence>
<name>A0A290QBX6_9BACT</name>
<reference evidence="6 7" key="1">
    <citation type="submission" date="2017-09" db="EMBL/GenBank/DDBJ databases">
        <title>Complete genome sequence of Verrucomicrobial strain HZ-65, isolated from freshwater.</title>
        <authorList>
            <person name="Choi A."/>
        </authorList>
    </citation>
    <scope>NUCLEOTIDE SEQUENCE [LARGE SCALE GENOMIC DNA]</scope>
    <source>
        <strain evidence="6 7">HZ-65</strain>
    </source>
</reference>
<evidence type="ECO:0000259" key="5">
    <source>
        <dbReference type="Pfam" id="PF00149"/>
    </source>
</evidence>
<dbReference type="AlphaFoldDB" id="A0A290QBX6"/>
<organism evidence="6 7">
    <name type="scientific">Nibricoccus aquaticus</name>
    <dbReference type="NCBI Taxonomy" id="2576891"/>
    <lineage>
        <taxon>Bacteria</taxon>
        <taxon>Pseudomonadati</taxon>
        <taxon>Verrucomicrobiota</taxon>
        <taxon>Opitutia</taxon>
        <taxon>Opitutales</taxon>
        <taxon>Opitutaceae</taxon>
        <taxon>Nibricoccus</taxon>
    </lineage>
</organism>
<accession>A0A290QBX6</accession>
<evidence type="ECO:0000256" key="1">
    <source>
        <dbReference type="ARBA" id="ARBA00022723"/>
    </source>
</evidence>
<dbReference type="InterPro" id="IPR029052">
    <property type="entry name" value="Metallo-depent_PP-like"/>
</dbReference>
<dbReference type="PANTHER" id="PTHR42988">
    <property type="entry name" value="PHOSPHOHYDROLASE"/>
    <property type="match status" value="1"/>
</dbReference>
<dbReference type="RefSeq" id="WP_096054463.1">
    <property type="nucleotide sequence ID" value="NZ_CP023344.1"/>
</dbReference>
<keyword evidence="7" id="KW-1185">Reference proteome</keyword>
<dbReference type="GO" id="GO:0046872">
    <property type="term" value="F:metal ion binding"/>
    <property type="evidence" value="ECO:0007669"/>
    <property type="project" value="UniProtKB-KW"/>
</dbReference>
<dbReference type="Pfam" id="PF00149">
    <property type="entry name" value="Metallophos"/>
    <property type="match status" value="1"/>
</dbReference>
<dbReference type="OrthoDB" id="9811542at2"/>
<keyword evidence="3" id="KW-0408">Iron</keyword>
<dbReference type="Gene3D" id="3.60.21.10">
    <property type="match status" value="1"/>
</dbReference>
<evidence type="ECO:0000256" key="4">
    <source>
        <dbReference type="ARBA" id="ARBA00025742"/>
    </source>
</evidence>
<dbReference type="Proteomes" id="UP000217265">
    <property type="component" value="Chromosome"/>
</dbReference>
<sequence>MRKVAHISDLHFGAHLPAVAEALRVDLHAFDPALVIASGDFTQRARSSQFEQARDFLSRLPRPQLVVPGNHDIPLYDFTRRFLSPLGRYRRYISSEDDPVFRDDELFVAGLNTARSLTWKNGRISHQQLKKLQQRLQDAGPRLKLVVTHHPFIPPPDGAGIALVGRASHAIPILASSGVDLLLAGHLHHGYVGDTRAHYPSSDRGIIAVQAGTAISRRVRHEPNAYNQLTLQLDSVEIETRVYRDGAFTRLSVLIFKRIEQLWVRSEQ</sequence>
<dbReference type="InterPro" id="IPR050884">
    <property type="entry name" value="CNP_phosphodiesterase-III"/>
</dbReference>
<comment type="similarity">
    <text evidence="4">Belongs to the cyclic nucleotide phosphodiesterase class-III family.</text>
</comment>
<protein>
    <recommendedName>
        <fullName evidence="5">Calcineurin-like phosphoesterase domain-containing protein</fullName>
    </recommendedName>
</protein>
<gene>
    <name evidence="6" type="ORF">CMV30_01975</name>
</gene>
<keyword evidence="1" id="KW-0479">Metal-binding</keyword>
<feature type="domain" description="Calcineurin-like phosphoesterase" evidence="5">
    <location>
        <begin position="3"/>
        <end position="189"/>
    </location>
</feature>
<evidence type="ECO:0000256" key="2">
    <source>
        <dbReference type="ARBA" id="ARBA00022801"/>
    </source>
</evidence>
<dbReference type="PANTHER" id="PTHR42988:SF2">
    <property type="entry name" value="CYCLIC NUCLEOTIDE PHOSPHODIESTERASE CBUA0032-RELATED"/>
    <property type="match status" value="1"/>
</dbReference>
<dbReference type="EMBL" id="CP023344">
    <property type="protein sequence ID" value="ATC62828.1"/>
    <property type="molecule type" value="Genomic_DNA"/>
</dbReference>
<dbReference type="KEGG" id="vbh:CMV30_01975"/>
<dbReference type="InterPro" id="IPR004843">
    <property type="entry name" value="Calcineurin-like_PHP"/>
</dbReference>